<accession>A0A5E4PH53</accession>
<dbReference type="Pfam" id="PF07883">
    <property type="entry name" value="Cupin_2"/>
    <property type="match status" value="1"/>
</dbReference>
<dbReference type="SUPFAM" id="SSF51182">
    <property type="entry name" value="RmlC-like cupins"/>
    <property type="match status" value="1"/>
</dbReference>
<dbReference type="OrthoDB" id="1423961at2"/>
<keyword evidence="4" id="KW-1185">Reference proteome</keyword>
<sequence>MTNHRVKNILTTFLKRLDAGVGNVIELINELPYQRIVTTRCKREEIFDLYQLGLFHCGNDQHNGTIVQAHAQYNQTEIMELVGLQPHAQYSRHYHKNSAAVIYIISGLGTFLCGDALIRYHPGMRMTIPAGMLHGFNTQSRTFFLSIQTPPIIHPESGEIDLHYPEGE</sequence>
<feature type="domain" description="Cupin type-2" evidence="2">
    <location>
        <begin position="81"/>
        <end position="138"/>
    </location>
</feature>
<evidence type="ECO:0000259" key="2">
    <source>
        <dbReference type="Pfam" id="PF07883"/>
    </source>
</evidence>
<gene>
    <name evidence="3" type="ORF">AQUSIP_11350</name>
</gene>
<keyword evidence="1" id="KW-0812">Transmembrane</keyword>
<dbReference type="AlphaFoldDB" id="A0A5E4PH53"/>
<evidence type="ECO:0000313" key="3">
    <source>
        <dbReference type="EMBL" id="VVC75838.1"/>
    </source>
</evidence>
<keyword evidence="1" id="KW-1133">Transmembrane helix</keyword>
<keyword evidence="1" id="KW-0472">Membrane</keyword>
<dbReference type="Proteomes" id="UP000324194">
    <property type="component" value="Chromosome 1"/>
</dbReference>
<proteinExistence type="predicted"/>
<dbReference type="Gene3D" id="2.60.120.10">
    <property type="entry name" value="Jelly Rolls"/>
    <property type="match status" value="1"/>
</dbReference>
<evidence type="ECO:0000256" key="1">
    <source>
        <dbReference type="SAM" id="Phobius"/>
    </source>
</evidence>
<dbReference type="InterPro" id="IPR013096">
    <property type="entry name" value="Cupin_2"/>
</dbReference>
<dbReference type="InterPro" id="IPR014710">
    <property type="entry name" value="RmlC-like_jellyroll"/>
</dbReference>
<dbReference type="KEGG" id="asip:AQUSIP_11350"/>
<reference evidence="3 4" key="1">
    <citation type="submission" date="2019-08" db="EMBL/GenBank/DDBJ databases">
        <authorList>
            <person name="Guy L."/>
        </authorList>
    </citation>
    <scope>NUCLEOTIDE SEQUENCE [LARGE SCALE GENOMIC DNA]</scope>
    <source>
        <strain evidence="3 4">SGT-108</strain>
    </source>
</reference>
<evidence type="ECO:0000313" key="4">
    <source>
        <dbReference type="Proteomes" id="UP000324194"/>
    </source>
</evidence>
<dbReference type="InterPro" id="IPR011051">
    <property type="entry name" value="RmlC_Cupin_sf"/>
</dbReference>
<protein>
    <recommendedName>
        <fullName evidence="2">Cupin type-2 domain-containing protein</fullName>
    </recommendedName>
</protein>
<name>A0A5E4PH53_9COXI</name>
<feature type="transmembrane region" description="Helical" evidence="1">
    <location>
        <begin position="100"/>
        <end position="118"/>
    </location>
</feature>
<dbReference type="EMBL" id="LR699119">
    <property type="protein sequence ID" value="VVC75838.1"/>
    <property type="molecule type" value="Genomic_DNA"/>
</dbReference>
<organism evidence="3 4">
    <name type="scientific">Aquicella siphonis</name>
    <dbReference type="NCBI Taxonomy" id="254247"/>
    <lineage>
        <taxon>Bacteria</taxon>
        <taxon>Pseudomonadati</taxon>
        <taxon>Pseudomonadota</taxon>
        <taxon>Gammaproteobacteria</taxon>
        <taxon>Legionellales</taxon>
        <taxon>Coxiellaceae</taxon>
        <taxon>Aquicella</taxon>
    </lineage>
</organism>
<dbReference type="RefSeq" id="WP_148339111.1">
    <property type="nucleotide sequence ID" value="NZ_LR699119.1"/>
</dbReference>